<comment type="subcellular location">
    <subcellularLocation>
        <location evidence="12">Cell membrane</location>
    </subcellularLocation>
    <subcellularLocation>
        <location evidence="1">Endomembrane system</location>
        <topology evidence="1">Multi-pass membrane protein</topology>
    </subcellularLocation>
</comment>
<dbReference type="GO" id="GO:0043682">
    <property type="term" value="F:P-type divalent copper transporter activity"/>
    <property type="evidence" value="ECO:0007669"/>
    <property type="project" value="UniProtKB-EC"/>
</dbReference>
<feature type="transmembrane region" description="Helical" evidence="12">
    <location>
        <begin position="337"/>
        <end position="358"/>
    </location>
</feature>
<feature type="compositionally biased region" description="Low complexity" evidence="13">
    <location>
        <begin position="527"/>
        <end position="551"/>
    </location>
</feature>
<feature type="transmembrane region" description="Helical" evidence="12">
    <location>
        <begin position="364"/>
        <end position="392"/>
    </location>
</feature>
<keyword evidence="12" id="KW-1003">Cell membrane</keyword>
<keyword evidence="9 12" id="KW-0472">Membrane</keyword>
<dbReference type="PRINTS" id="PR00943">
    <property type="entry name" value="CUATPASE"/>
</dbReference>
<dbReference type="InterPro" id="IPR059000">
    <property type="entry name" value="ATPase_P-type_domA"/>
</dbReference>
<dbReference type="KEGG" id="pacr:FXN63_24745"/>
<comment type="similarity">
    <text evidence="2 12">Belongs to the cation transport ATPase (P-type) (TC 3.A.3) family. Type IB subfamily.</text>
</comment>
<dbReference type="GO" id="GO:0005507">
    <property type="term" value="F:copper ion binding"/>
    <property type="evidence" value="ECO:0007669"/>
    <property type="project" value="TreeGrafter"/>
</dbReference>
<dbReference type="PROSITE" id="PS00154">
    <property type="entry name" value="ATPASE_E1_E2"/>
    <property type="match status" value="1"/>
</dbReference>
<evidence type="ECO:0000256" key="13">
    <source>
        <dbReference type="SAM" id="MobiDB-lite"/>
    </source>
</evidence>
<dbReference type="InterPro" id="IPR023298">
    <property type="entry name" value="ATPase_P-typ_TM_dom_sf"/>
</dbReference>
<dbReference type="GO" id="GO:0012505">
    <property type="term" value="C:endomembrane system"/>
    <property type="evidence" value="ECO:0007669"/>
    <property type="project" value="UniProtKB-SubCell"/>
</dbReference>
<feature type="transmembrane region" description="Helical" evidence="12">
    <location>
        <begin position="93"/>
        <end position="110"/>
    </location>
</feature>
<sequence>MSSPDQVSLSITGMTCAACAARIEKVLQRTPGVTASVNLATETAQVSWTPGTASADQVIATVERVGYGATVRIEHVDPVPARAAALRAEGRQLLIAAIFTLPLMIEMLGMLGGEHVEIVPRWLQWLLATPVQFWIGARFYRGAWHSLRSGGANMDVLVALGTSMAYGLSAVVTLLGLHHQHIYFEASAAIITLVVLGKWLEARAKGKTAGAIASLLALQPKTARVEVDGELRDVPISQLKVGDRVIVRDGEAVPVDGEVITGHATIDESMLTGESMPVEKTTGSRVYAATRNLRGSLTCKALRVGGQTQLAEIVRLVEAAQGSKAPIQRLADQISGVFVPVVLAISVLTFLGSLAFGLDAVTSLVHAVAVLVIACPCALGLATPTAVMVGIGRGAQHGILFRDAAALERAQHTQVLVVDKTGTLTRGQPEVVDTVVFSDTTPAQLLQWAASLEQGSTHPLANAVLLAAQQALLKPLPVSAFATVAGQGVEADIAGVGHVRVGVAAWTMTRAGEANDLGQGKERASSQGRPDQGQQDQGPQGQGRQDPVQQDHQQALASLAERGLSLVAVSVDGVLRGVLGITDALRPTSAAAVAALHALNVKVVMLTGDQPAAAARIAAQCGIDEVHASLLPADKAAYVTKLREAGTVVAMVGDGINDAPALAAAEVSFAMGAGSDVAIDAADVTLMHSDLLAVVDAISLSRATLRKIRQNLFFAFVYNVLGIPLAAFGLLNPVIAGAAMAMSSVSVISNSLLLKRWHPTRA</sequence>
<dbReference type="AlphaFoldDB" id="A0A5C0B357"/>
<feature type="transmembrane region" description="Helical" evidence="12">
    <location>
        <begin position="711"/>
        <end position="728"/>
    </location>
</feature>
<dbReference type="PROSITE" id="PS01047">
    <property type="entry name" value="HMA_1"/>
    <property type="match status" value="1"/>
</dbReference>
<evidence type="ECO:0000256" key="7">
    <source>
        <dbReference type="ARBA" id="ARBA00022967"/>
    </source>
</evidence>
<dbReference type="InterPro" id="IPR023214">
    <property type="entry name" value="HAD_sf"/>
</dbReference>
<dbReference type="CDD" id="cd02094">
    <property type="entry name" value="P-type_ATPase_Cu-like"/>
    <property type="match status" value="1"/>
</dbReference>
<dbReference type="NCBIfam" id="TIGR01525">
    <property type="entry name" value="ATPase-IB_hvy"/>
    <property type="match status" value="1"/>
</dbReference>
<evidence type="ECO:0000313" key="16">
    <source>
        <dbReference type="Proteomes" id="UP000325161"/>
    </source>
</evidence>
<dbReference type="GO" id="GO:0016887">
    <property type="term" value="F:ATP hydrolysis activity"/>
    <property type="evidence" value="ECO:0007669"/>
    <property type="project" value="InterPro"/>
</dbReference>
<dbReference type="InterPro" id="IPR001757">
    <property type="entry name" value="P_typ_ATPase"/>
</dbReference>
<dbReference type="Pfam" id="PF00702">
    <property type="entry name" value="Hydrolase"/>
    <property type="match status" value="1"/>
</dbReference>
<dbReference type="PANTHER" id="PTHR43520">
    <property type="entry name" value="ATP7, ISOFORM B"/>
    <property type="match status" value="1"/>
</dbReference>
<dbReference type="PROSITE" id="PS50846">
    <property type="entry name" value="HMA_2"/>
    <property type="match status" value="1"/>
</dbReference>
<dbReference type="GO" id="GO:0055070">
    <property type="term" value="P:copper ion homeostasis"/>
    <property type="evidence" value="ECO:0007669"/>
    <property type="project" value="TreeGrafter"/>
</dbReference>
<dbReference type="InterPro" id="IPR023299">
    <property type="entry name" value="ATPase_P-typ_cyto_dom_N"/>
</dbReference>
<evidence type="ECO:0000256" key="5">
    <source>
        <dbReference type="ARBA" id="ARBA00022741"/>
    </source>
</evidence>
<dbReference type="GO" id="GO:0005886">
    <property type="term" value="C:plasma membrane"/>
    <property type="evidence" value="ECO:0007669"/>
    <property type="project" value="UniProtKB-SubCell"/>
</dbReference>
<dbReference type="OrthoDB" id="8552908at2"/>
<reference evidence="15 16" key="1">
    <citation type="submission" date="2019-08" db="EMBL/GenBank/DDBJ databases">
        <title>Amphibian skin-associated Pigmentiphaga: genome sequence and occurrence across geography and hosts.</title>
        <authorList>
            <person name="Bletz M.C."/>
            <person name="Bunk B."/>
            <person name="Sproeer C."/>
            <person name="Biwer P."/>
            <person name="Reiter S."/>
            <person name="Rabemananjara F.C.E."/>
            <person name="Schulz S."/>
            <person name="Overmann J."/>
            <person name="Vences M."/>
        </authorList>
    </citation>
    <scope>NUCLEOTIDE SEQUENCE [LARGE SCALE GENOMIC DNA]</scope>
    <source>
        <strain evidence="15 16">Mada1488</strain>
    </source>
</reference>
<feature type="transmembrane region" description="Helical" evidence="12">
    <location>
        <begin position="152"/>
        <end position="176"/>
    </location>
</feature>
<feature type="domain" description="HMA" evidence="14">
    <location>
        <begin position="5"/>
        <end position="70"/>
    </location>
</feature>
<evidence type="ECO:0000256" key="2">
    <source>
        <dbReference type="ARBA" id="ARBA00006024"/>
    </source>
</evidence>
<dbReference type="SUPFAM" id="SSF56784">
    <property type="entry name" value="HAD-like"/>
    <property type="match status" value="1"/>
</dbReference>
<keyword evidence="6 12" id="KW-0067">ATP-binding</keyword>
<evidence type="ECO:0000256" key="4">
    <source>
        <dbReference type="ARBA" id="ARBA00022723"/>
    </source>
</evidence>
<dbReference type="Gene3D" id="3.30.70.100">
    <property type="match status" value="1"/>
</dbReference>
<dbReference type="FunFam" id="2.70.150.10:FF:000002">
    <property type="entry name" value="Copper-transporting ATPase 1, putative"/>
    <property type="match status" value="1"/>
</dbReference>
<dbReference type="InterPro" id="IPR008250">
    <property type="entry name" value="ATPase_P-typ_transduc_dom_A_sf"/>
</dbReference>
<feature type="transmembrane region" description="Helical" evidence="12">
    <location>
        <begin position="182"/>
        <end position="200"/>
    </location>
</feature>
<dbReference type="SUPFAM" id="SSF81653">
    <property type="entry name" value="Calcium ATPase, transduction domain A"/>
    <property type="match status" value="1"/>
</dbReference>
<dbReference type="GO" id="GO:0005524">
    <property type="term" value="F:ATP binding"/>
    <property type="evidence" value="ECO:0007669"/>
    <property type="project" value="UniProtKB-UniRule"/>
</dbReference>
<evidence type="ECO:0000256" key="1">
    <source>
        <dbReference type="ARBA" id="ARBA00004127"/>
    </source>
</evidence>
<evidence type="ECO:0000256" key="3">
    <source>
        <dbReference type="ARBA" id="ARBA00022692"/>
    </source>
</evidence>
<dbReference type="Proteomes" id="UP000325161">
    <property type="component" value="Chromosome"/>
</dbReference>
<dbReference type="SUPFAM" id="SSF81665">
    <property type="entry name" value="Calcium ATPase, transmembrane domain M"/>
    <property type="match status" value="1"/>
</dbReference>
<dbReference type="EMBL" id="CP043046">
    <property type="protein sequence ID" value="QEI08695.1"/>
    <property type="molecule type" value="Genomic_DNA"/>
</dbReference>
<dbReference type="InterPro" id="IPR018303">
    <property type="entry name" value="ATPase_P-typ_P_site"/>
</dbReference>
<keyword evidence="16" id="KW-1185">Reference proteome</keyword>
<dbReference type="SFLD" id="SFLDS00003">
    <property type="entry name" value="Haloacid_Dehalogenase"/>
    <property type="match status" value="1"/>
</dbReference>
<evidence type="ECO:0000256" key="12">
    <source>
        <dbReference type="RuleBase" id="RU362081"/>
    </source>
</evidence>
<dbReference type="SFLD" id="SFLDG00002">
    <property type="entry name" value="C1.7:_P-type_atpase_like"/>
    <property type="match status" value="1"/>
</dbReference>
<dbReference type="SUPFAM" id="SSF55008">
    <property type="entry name" value="HMA, heavy metal-associated domain"/>
    <property type="match status" value="1"/>
</dbReference>
<name>A0A5C0B357_9BURK</name>
<dbReference type="Pfam" id="PF00122">
    <property type="entry name" value="E1-E2_ATPase"/>
    <property type="match status" value="1"/>
</dbReference>
<dbReference type="Gene3D" id="3.40.1110.10">
    <property type="entry name" value="Calcium-transporting ATPase, cytoplasmic domain N"/>
    <property type="match status" value="1"/>
</dbReference>
<keyword evidence="3 12" id="KW-0812">Transmembrane</keyword>
<dbReference type="FunFam" id="3.30.70.100:FF:000005">
    <property type="entry name" value="Copper-exporting P-type ATPase A"/>
    <property type="match status" value="1"/>
</dbReference>
<keyword evidence="7" id="KW-1278">Translocase</keyword>
<dbReference type="NCBIfam" id="TIGR01494">
    <property type="entry name" value="ATPase_P-type"/>
    <property type="match status" value="2"/>
</dbReference>
<evidence type="ECO:0000259" key="14">
    <source>
        <dbReference type="PROSITE" id="PS50846"/>
    </source>
</evidence>
<dbReference type="CDD" id="cd00371">
    <property type="entry name" value="HMA"/>
    <property type="match status" value="1"/>
</dbReference>
<dbReference type="Gene3D" id="3.40.50.1000">
    <property type="entry name" value="HAD superfamily/HAD-like"/>
    <property type="match status" value="1"/>
</dbReference>
<dbReference type="InterPro" id="IPR044492">
    <property type="entry name" value="P_typ_ATPase_HD_dom"/>
</dbReference>
<evidence type="ECO:0000256" key="9">
    <source>
        <dbReference type="ARBA" id="ARBA00023136"/>
    </source>
</evidence>
<dbReference type="InterPro" id="IPR036412">
    <property type="entry name" value="HAD-like_sf"/>
</dbReference>
<gene>
    <name evidence="15" type="ORF">FXN63_24745</name>
</gene>
<keyword evidence="5 12" id="KW-0547">Nucleotide-binding</keyword>
<organism evidence="15 16">
    <name type="scientific">Pigmentiphaga aceris</name>
    <dbReference type="NCBI Taxonomy" id="1940612"/>
    <lineage>
        <taxon>Bacteria</taxon>
        <taxon>Pseudomonadati</taxon>
        <taxon>Pseudomonadota</taxon>
        <taxon>Betaproteobacteria</taxon>
        <taxon>Burkholderiales</taxon>
        <taxon>Alcaligenaceae</taxon>
        <taxon>Pigmentiphaga</taxon>
    </lineage>
</organism>
<accession>A0A5C0B357</accession>
<dbReference type="InterPro" id="IPR036163">
    <property type="entry name" value="HMA_dom_sf"/>
</dbReference>
<feature type="region of interest" description="Disordered" evidence="13">
    <location>
        <begin position="513"/>
        <end position="552"/>
    </location>
</feature>
<dbReference type="InterPro" id="IPR027256">
    <property type="entry name" value="P-typ_ATPase_IB"/>
</dbReference>
<proteinExistence type="inferred from homology"/>
<evidence type="ECO:0000256" key="8">
    <source>
        <dbReference type="ARBA" id="ARBA00022989"/>
    </source>
</evidence>
<dbReference type="EC" id="7.2.2.9" evidence="10"/>
<evidence type="ECO:0000256" key="10">
    <source>
        <dbReference type="ARBA" id="ARBA00038904"/>
    </source>
</evidence>
<dbReference type="InterPro" id="IPR017969">
    <property type="entry name" value="Heavy-metal-associated_CS"/>
</dbReference>
<evidence type="ECO:0000256" key="6">
    <source>
        <dbReference type="ARBA" id="ARBA00022840"/>
    </source>
</evidence>
<evidence type="ECO:0000313" key="15">
    <source>
        <dbReference type="EMBL" id="QEI08695.1"/>
    </source>
</evidence>
<protein>
    <recommendedName>
        <fullName evidence="10">P-type Cu(2+) transporter</fullName>
        <ecNumber evidence="10">7.2.2.9</ecNumber>
    </recommendedName>
</protein>
<dbReference type="SUPFAM" id="SSF81660">
    <property type="entry name" value="Metal cation-transporting ATPase, ATP-binding domain N"/>
    <property type="match status" value="1"/>
</dbReference>
<evidence type="ECO:0000256" key="11">
    <source>
        <dbReference type="ARBA" id="ARBA00047424"/>
    </source>
</evidence>
<feature type="transmembrane region" description="Helical" evidence="12">
    <location>
        <begin position="122"/>
        <end position="140"/>
    </location>
</feature>
<comment type="catalytic activity">
    <reaction evidence="11">
        <text>Cu(2+)(in) + ATP + H2O = Cu(2+)(out) + ADP + phosphate + H(+)</text>
        <dbReference type="Rhea" id="RHEA:10376"/>
        <dbReference type="ChEBI" id="CHEBI:15377"/>
        <dbReference type="ChEBI" id="CHEBI:15378"/>
        <dbReference type="ChEBI" id="CHEBI:29036"/>
        <dbReference type="ChEBI" id="CHEBI:30616"/>
        <dbReference type="ChEBI" id="CHEBI:43474"/>
        <dbReference type="ChEBI" id="CHEBI:456216"/>
        <dbReference type="EC" id="7.2.2.9"/>
    </reaction>
</comment>
<keyword evidence="4 12" id="KW-0479">Metal-binding</keyword>
<dbReference type="PANTHER" id="PTHR43520:SF8">
    <property type="entry name" value="P-TYPE CU(+) TRANSPORTER"/>
    <property type="match status" value="1"/>
</dbReference>
<dbReference type="PRINTS" id="PR00119">
    <property type="entry name" value="CATATPASE"/>
</dbReference>
<dbReference type="InterPro" id="IPR006121">
    <property type="entry name" value="HMA_dom"/>
</dbReference>
<dbReference type="RefSeq" id="WP_148818166.1">
    <property type="nucleotide sequence ID" value="NZ_CP043046.1"/>
</dbReference>
<keyword evidence="8 12" id="KW-1133">Transmembrane helix</keyword>
<feature type="transmembrane region" description="Helical" evidence="12">
    <location>
        <begin position="734"/>
        <end position="754"/>
    </location>
</feature>
<dbReference type="Gene3D" id="2.70.150.10">
    <property type="entry name" value="Calcium-transporting ATPase, cytoplasmic transduction domain A"/>
    <property type="match status" value="1"/>
</dbReference>
<dbReference type="Pfam" id="PF00403">
    <property type="entry name" value="HMA"/>
    <property type="match status" value="1"/>
</dbReference>
<dbReference type="SFLD" id="SFLDF00027">
    <property type="entry name" value="p-type_atpase"/>
    <property type="match status" value="1"/>
</dbReference>